<dbReference type="AlphaFoldDB" id="A0A1R4H5S5"/>
<organism evidence="1 2">
    <name type="scientific">Crenothrix polyspora</name>
    <dbReference type="NCBI Taxonomy" id="360316"/>
    <lineage>
        <taxon>Bacteria</taxon>
        <taxon>Pseudomonadati</taxon>
        <taxon>Pseudomonadota</taxon>
        <taxon>Gammaproteobacteria</taxon>
        <taxon>Methylococcales</taxon>
        <taxon>Crenotrichaceae</taxon>
        <taxon>Crenothrix</taxon>
    </lineage>
</organism>
<dbReference type="Proteomes" id="UP000195442">
    <property type="component" value="Unassembled WGS sequence"/>
</dbReference>
<name>A0A1R4H5S5_9GAMM</name>
<protein>
    <submittedName>
        <fullName evidence="1">Uncharacterized protein</fullName>
    </submittedName>
</protein>
<evidence type="ECO:0000313" key="1">
    <source>
        <dbReference type="EMBL" id="SJM91594.1"/>
    </source>
</evidence>
<evidence type="ECO:0000313" key="2">
    <source>
        <dbReference type="Proteomes" id="UP000195442"/>
    </source>
</evidence>
<gene>
    <name evidence="1" type="ORF">CRENPOLYSF2_2300016</name>
</gene>
<dbReference type="EMBL" id="FUKJ01000147">
    <property type="protein sequence ID" value="SJM91594.1"/>
    <property type="molecule type" value="Genomic_DNA"/>
</dbReference>
<sequence>MVCGRMTLALIYNFQLFNYPIEYSISIHSQPHPLGETYPMARVGGLFLFVNEKATAKYNDNNLLLSC</sequence>
<proteinExistence type="predicted"/>
<reference evidence="2" key="1">
    <citation type="submission" date="2017-02" db="EMBL/GenBank/DDBJ databases">
        <authorList>
            <person name="Daims H."/>
        </authorList>
    </citation>
    <scope>NUCLEOTIDE SEQUENCE [LARGE SCALE GENOMIC DNA]</scope>
</reference>
<keyword evidence="2" id="KW-1185">Reference proteome</keyword>
<accession>A0A1R4H5S5</accession>